<sequence>MNLELFIARRLLKGKQNGAVSVPIVKIALAGIALGVCVMLLSILIITGFKNEITTKLSGFMAHLSITAYDREDAYSGSEIELNDSLLEVVRRVSDLKQMYAYVTKPAILKSKEEIHGIILKGMDSSYDASFYRKHLREGEYPDFFQAEPSREVLISVAVAAILNVSPGDKITAHFVQDPPRARVFTVKGIYDTGFKEYDEMLAVCDIRHLQKLNNWAPREVSGIAVELNDMKRILEVEAELDDTLPMNQDDDFYKITTLRETAPQVFDWLNLLNMNVWIILTLIVVVAGFNMVSGLLILILDKTSFIGILKALGYRNIRLRRLFLYIAAGLIGKGMVVGNILALTLGGLQALFRIVRLDSATYYMDTVPIYFDWVYIILLNVGVLVVSVLMLVVPTMLISRIKPIKAIRFE</sequence>
<feature type="domain" description="ABC3 transporter permease C-terminal" evidence="8">
    <location>
        <begin position="278"/>
        <end position="404"/>
    </location>
</feature>
<evidence type="ECO:0000256" key="6">
    <source>
        <dbReference type="ARBA" id="ARBA00023136"/>
    </source>
</evidence>
<evidence type="ECO:0000256" key="5">
    <source>
        <dbReference type="ARBA" id="ARBA00022989"/>
    </source>
</evidence>
<evidence type="ECO:0000259" key="8">
    <source>
        <dbReference type="Pfam" id="PF02687"/>
    </source>
</evidence>
<dbReference type="EMBL" id="QRYW01000006">
    <property type="protein sequence ID" value="RGV29229.1"/>
    <property type="molecule type" value="Genomic_DNA"/>
</dbReference>
<keyword evidence="6 7" id="KW-0472">Membrane</keyword>
<evidence type="ECO:0000256" key="2">
    <source>
        <dbReference type="ARBA" id="ARBA00005236"/>
    </source>
</evidence>
<comment type="similarity">
    <text evidence="2">Belongs to the ABC-4 integral membrane protein family. LolC/E subfamily.</text>
</comment>
<gene>
    <name evidence="10" type="ORF">DWW24_03860</name>
</gene>
<keyword evidence="3" id="KW-1003">Cell membrane</keyword>
<protein>
    <submittedName>
        <fullName evidence="10">ABC transporter permease</fullName>
    </submittedName>
</protein>
<keyword evidence="4 7" id="KW-0812">Transmembrane</keyword>
<dbReference type="InterPro" id="IPR025857">
    <property type="entry name" value="MacB_PCD"/>
</dbReference>
<feature type="transmembrane region" description="Helical" evidence="7">
    <location>
        <begin position="277"/>
        <end position="302"/>
    </location>
</feature>
<accession>A0A3D1ULX7</accession>
<proteinExistence type="inferred from homology"/>
<evidence type="ECO:0000256" key="1">
    <source>
        <dbReference type="ARBA" id="ARBA00004651"/>
    </source>
</evidence>
<evidence type="ECO:0000256" key="3">
    <source>
        <dbReference type="ARBA" id="ARBA00022475"/>
    </source>
</evidence>
<dbReference type="Pfam" id="PF12704">
    <property type="entry name" value="MacB_PCD"/>
    <property type="match status" value="1"/>
</dbReference>
<evidence type="ECO:0000259" key="9">
    <source>
        <dbReference type="Pfam" id="PF12704"/>
    </source>
</evidence>
<feature type="transmembrane region" description="Helical" evidence="7">
    <location>
        <begin position="376"/>
        <end position="399"/>
    </location>
</feature>
<name>A0A3D1ULX7_9BACT</name>
<feature type="transmembrane region" description="Helical" evidence="7">
    <location>
        <begin position="323"/>
        <end position="356"/>
    </location>
</feature>
<comment type="caution">
    <text evidence="10">The sequence shown here is derived from an EMBL/GenBank/DDBJ whole genome shotgun (WGS) entry which is preliminary data.</text>
</comment>
<dbReference type="RefSeq" id="WP_118107376.1">
    <property type="nucleotide sequence ID" value="NZ_JBDGCO010000002.1"/>
</dbReference>
<dbReference type="GO" id="GO:0044874">
    <property type="term" value="P:lipoprotein localization to outer membrane"/>
    <property type="evidence" value="ECO:0007669"/>
    <property type="project" value="TreeGrafter"/>
</dbReference>
<dbReference type="Pfam" id="PF02687">
    <property type="entry name" value="FtsX"/>
    <property type="match status" value="1"/>
</dbReference>
<dbReference type="AlphaFoldDB" id="A0A3D1ULX7"/>
<dbReference type="InterPro" id="IPR003838">
    <property type="entry name" value="ABC3_permease_C"/>
</dbReference>
<feature type="transmembrane region" description="Helical" evidence="7">
    <location>
        <begin position="20"/>
        <end position="46"/>
    </location>
</feature>
<organism evidence="10 11">
    <name type="scientific">Odoribacter splanchnicus</name>
    <dbReference type="NCBI Taxonomy" id="28118"/>
    <lineage>
        <taxon>Bacteria</taxon>
        <taxon>Pseudomonadati</taxon>
        <taxon>Bacteroidota</taxon>
        <taxon>Bacteroidia</taxon>
        <taxon>Bacteroidales</taxon>
        <taxon>Odoribacteraceae</taxon>
        <taxon>Odoribacter</taxon>
    </lineage>
</organism>
<evidence type="ECO:0000313" key="10">
    <source>
        <dbReference type="EMBL" id="RGV29229.1"/>
    </source>
</evidence>
<comment type="subcellular location">
    <subcellularLocation>
        <location evidence="1">Cell membrane</location>
        <topology evidence="1">Multi-pass membrane protein</topology>
    </subcellularLocation>
</comment>
<dbReference type="InterPro" id="IPR051447">
    <property type="entry name" value="Lipoprotein-release_system"/>
</dbReference>
<keyword evidence="5 7" id="KW-1133">Transmembrane helix</keyword>
<evidence type="ECO:0000256" key="7">
    <source>
        <dbReference type="SAM" id="Phobius"/>
    </source>
</evidence>
<evidence type="ECO:0000313" key="11">
    <source>
        <dbReference type="Proteomes" id="UP000283426"/>
    </source>
</evidence>
<evidence type="ECO:0000256" key="4">
    <source>
        <dbReference type="ARBA" id="ARBA00022692"/>
    </source>
</evidence>
<dbReference type="PANTHER" id="PTHR30489:SF0">
    <property type="entry name" value="LIPOPROTEIN-RELEASING SYSTEM TRANSMEMBRANE PROTEIN LOLE"/>
    <property type="match status" value="1"/>
</dbReference>
<dbReference type="Proteomes" id="UP000283426">
    <property type="component" value="Unassembled WGS sequence"/>
</dbReference>
<feature type="domain" description="MacB-like periplasmic core" evidence="9">
    <location>
        <begin position="27"/>
        <end position="243"/>
    </location>
</feature>
<dbReference type="PANTHER" id="PTHR30489">
    <property type="entry name" value="LIPOPROTEIN-RELEASING SYSTEM TRANSMEMBRANE PROTEIN LOLE"/>
    <property type="match status" value="1"/>
</dbReference>
<dbReference type="GO" id="GO:0098797">
    <property type="term" value="C:plasma membrane protein complex"/>
    <property type="evidence" value="ECO:0007669"/>
    <property type="project" value="TreeGrafter"/>
</dbReference>
<reference evidence="10 11" key="1">
    <citation type="submission" date="2018-08" db="EMBL/GenBank/DDBJ databases">
        <title>A genome reference for cultivated species of the human gut microbiota.</title>
        <authorList>
            <person name="Zou Y."/>
            <person name="Xue W."/>
            <person name="Luo G."/>
        </authorList>
    </citation>
    <scope>NUCLEOTIDE SEQUENCE [LARGE SCALE GENOMIC DNA]</scope>
    <source>
        <strain evidence="10 11">AF14-6AC</strain>
    </source>
</reference>